<dbReference type="AlphaFoldDB" id="A0A9D5R857"/>
<sequence length="371" mass="41299">MNKKLKKHVFTVLAMLLLCSMFLTSCGQKTDGQSTSDNNDTLQNSGISSSSAEVAKINGEVLTVSEFQYYIYNTAMMKAYNLDSGFTGDFSSIDWSQKTDTGKTLAEDVKDEALNNAIAEILTTQQGKQNGVEISADEQAQYDQAVDSFIEQSGEEQFKLTANAMAISSADDYKKLYSRMMLVQKVQDDIQKNPDKYITDKEMLKKYKSNDKVTVQHILIMNDSQKQADPKAAINEVLERAKAGEDFYQLMQEFNEDTGETEAGYTFGPGEMVKEFEDAAFALDYDQISDVVESEYGYHVIKRLIGTAELQAYWKENADITQNDSVLKDISVENIVQSAENAQKKLQEQSSASTSSTQQPATDQNGGNTNE</sequence>
<keyword evidence="1" id="KW-0697">Rotamase</keyword>
<proteinExistence type="predicted"/>
<dbReference type="RefSeq" id="WP_226392189.1">
    <property type="nucleotide sequence ID" value="NZ_JADCKB010000006.1"/>
</dbReference>
<keyword evidence="6" id="KW-1185">Reference proteome</keyword>
<dbReference type="InterPro" id="IPR027304">
    <property type="entry name" value="Trigger_fact/SurA_dom_sf"/>
</dbReference>
<accession>A0A9D5R857</accession>
<feature type="compositionally biased region" description="Low complexity" evidence="2">
    <location>
        <begin position="348"/>
        <end position="364"/>
    </location>
</feature>
<reference evidence="5" key="1">
    <citation type="submission" date="2020-10" db="EMBL/GenBank/DDBJ databases">
        <title>ChiBAC.</title>
        <authorList>
            <person name="Zenner C."/>
            <person name="Hitch T.C.A."/>
            <person name="Clavel T."/>
        </authorList>
    </citation>
    <scope>NUCLEOTIDE SEQUENCE</scope>
    <source>
        <strain evidence="5">DSM 107454</strain>
    </source>
</reference>
<gene>
    <name evidence="5" type="ORF">INF28_04010</name>
</gene>
<feature type="region of interest" description="Disordered" evidence="2">
    <location>
        <begin position="341"/>
        <end position="371"/>
    </location>
</feature>
<protein>
    <submittedName>
        <fullName evidence="5">Peptidylprolyl isomerase</fullName>
    </submittedName>
</protein>
<evidence type="ECO:0000313" key="6">
    <source>
        <dbReference type="Proteomes" id="UP000806542"/>
    </source>
</evidence>
<dbReference type="PANTHER" id="PTHR47245:SF2">
    <property type="entry name" value="PEPTIDYL-PROLYL CIS-TRANS ISOMERASE HP_0175-RELATED"/>
    <property type="match status" value="1"/>
</dbReference>
<dbReference type="Pfam" id="PF13616">
    <property type="entry name" value="Rotamase_3"/>
    <property type="match status" value="1"/>
</dbReference>
<dbReference type="InterPro" id="IPR050245">
    <property type="entry name" value="PrsA_foldase"/>
</dbReference>
<dbReference type="PROSITE" id="PS50198">
    <property type="entry name" value="PPIC_PPIASE_2"/>
    <property type="match status" value="1"/>
</dbReference>
<dbReference type="PANTHER" id="PTHR47245">
    <property type="entry name" value="PEPTIDYLPROLYL ISOMERASE"/>
    <property type="match status" value="1"/>
</dbReference>
<evidence type="ECO:0000256" key="3">
    <source>
        <dbReference type="SAM" id="SignalP"/>
    </source>
</evidence>
<feature type="chain" id="PRO_5038811271" evidence="3">
    <location>
        <begin position="26"/>
        <end position="371"/>
    </location>
</feature>
<dbReference type="EMBL" id="JADCKB010000006">
    <property type="protein sequence ID" value="MBE5039627.1"/>
    <property type="molecule type" value="Genomic_DNA"/>
</dbReference>
<comment type="caution">
    <text evidence="5">The sequence shown here is derived from an EMBL/GenBank/DDBJ whole genome shotgun (WGS) entry which is preliminary data.</text>
</comment>
<dbReference type="Gene3D" id="3.10.50.40">
    <property type="match status" value="1"/>
</dbReference>
<feature type="domain" description="PpiC" evidence="4">
    <location>
        <begin position="210"/>
        <end position="305"/>
    </location>
</feature>
<dbReference type="SUPFAM" id="SSF109998">
    <property type="entry name" value="Triger factor/SurA peptide-binding domain-like"/>
    <property type="match status" value="1"/>
</dbReference>
<dbReference type="SUPFAM" id="SSF54534">
    <property type="entry name" value="FKBP-like"/>
    <property type="match status" value="1"/>
</dbReference>
<name>A0A9D5R857_9FIRM</name>
<dbReference type="PROSITE" id="PS51257">
    <property type="entry name" value="PROKAR_LIPOPROTEIN"/>
    <property type="match status" value="1"/>
</dbReference>
<feature type="signal peptide" evidence="3">
    <location>
        <begin position="1"/>
        <end position="25"/>
    </location>
</feature>
<dbReference type="GO" id="GO:0003755">
    <property type="term" value="F:peptidyl-prolyl cis-trans isomerase activity"/>
    <property type="evidence" value="ECO:0007669"/>
    <property type="project" value="UniProtKB-KW"/>
</dbReference>
<dbReference type="Proteomes" id="UP000806542">
    <property type="component" value="Unassembled WGS sequence"/>
</dbReference>
<evidence type="ECO:0000256" key="2">
    <source>
        <dbReference type="SAM" id="MobiDB-lite"/>
    </source>
</evidence>
<keyword evidence="1 5" id="KW-0413">Isomerase</keyword>
<organism evidence="5 6">
    <name type="scientific">Ructibacterium gallinarum</name>
    <dbReference type="NCBI Taxonomy" id="2779355"/>
    <lineage>
        <taxon>Bacteria</taxon>
        <taxon>Bacillati</taxon>
        <taxon>Bacillota</taxon>
        <taxon>Clostridia</taxon>
        <taxon>Eubacteriales</taxon>
        <taxon>Oscillospiraceae</taxon>
        <taxon>Ructibacterium</taxon>
    </lineage>
</organism>
<evidence type="ECO:0000256" key="1">
    <source>
        <dbReference type="PROSITE-ProRule" id="PRU00278"/>
    </source>
</evidence>
<dbReference type="InterPro" id="IPR000297">
    <property type="entry name" value="PPIase_PpiC"/>
</dbReference>
<dbReference type="InterPro" id="IPR046357">
    <property type="entry name" value="PPIase_dom_sf"/>
</dbReference>
<evidence type="ECO:0000313" key="5">
    <source>
        <dbReference type="EMBL" id="MBE5039627.1"/>
    </source>
</evidence>
<evidence type="ECO:0000259" key="4">
    <source>
        <dbReference type="PROSITE" id="PS50198"/>
    </source>
</evidence>
<keyword evidence="3" id="KW-0732">Signal</keyword>